<keyword evidence="4" id="KW-0057">Aromatic amino acid biosynthesis</keyword>
<dbReference type="PROSITE" id="PS51171">
    <property type="entry name" value="PREPHENATE_DEHYDR_3"/>
    <property type="match status" value="1"/>
</dbReference>
<evidence type="ECO:0000259" key="8">
    <source>
        <dbReference type="PROSITE" id="PS51171"/>
    </source>
</evidence>
<dbReference type="Gene3D" id="3.30.70.260">
    <property type="match status" value="1"/>
</dbReference>
<proteinExistence type="predicted"/>
<dbReference type="InterPro" id="IPR001086">
    <property type="entry name" value="Preph_deHydtase"/>
</dbReference>
<dbReference type="PANTHER" id="PTHR21022">
    <property type="entry name" value="PREPHENATE DEHYDRATASE P PROTEIN"/>
    <property type="match status" value="1"/>
</dbReference>
<evidence type="ECO:0000256" key="2">
    <source>
        <dbReference type="ARBA" id="ARBA00013147"/>
    </source>
</evidence>
<organism evidence="10 11">
    <name type="scientific">Candidatus Methanofastidiosum methylothiophilum</name>
    <dbReference type="NCBI Taxonomy" id="1705564"/>
    <lineage>
        <taxon>Archaea</taxon>
        <taxon>Methanobacteriati</taxon>
        <taxon>Methanobacteriota</taxon>
        <taxon>Stenosarchaea group</taxon>
        <taxon>Candidatus Methanofastidiosia</taxon>
        <taxon>Candidatus Methanofastidiosales</taxon>
        <taxon>Candidatus Methanofastidiosaceae</taxon>
        <taxon>Candidatus Methanofastidiosum</taxon>
    </lineage>
</organism>
<dbReference type="STRING" id="1705564.APG08_00182"/>
<dbReference type="FunFam" id="3.30.70.260:FF:000012">
    <property type="entry name" value="Prephenate dehydratase"/>
    <property type="match status" value="1"/>
</dbReference>
<dbReference type="AlphaFoldDB" id="A0A150IQ89"/>
<dbReference type="GO" id="GO:0004664">
    <property type="term" value="F:prephenate dehydratase activity"/>
    <property type="evidence" value="ECO:0007669"/>
    <property type="project" value="UniProtKB-EC"/>
</dbReference>
<evidence type="ECO:0000256" key="4">
    <source>
        <dbReference type="ARBA" id="ARBA00023141"/>
    </source>
</evidence>
<feature type="domain" description="ACT" evidence="9">
    <location>
        <begin position="189"/>
        <end position="265"/>
    </location>
</feature>
<dbReference type="NCBIfam" id="NF008865">
    <property type="entry name" value="PRK11898.1"/>
    <property type="match status" value="1"/>
</dbReference>
<dbReference type="CDD" id="cd04905">
    <property type="entry name" value="ACT_CM-PDT"/>
    <property type="match status" value="1"/>
</dbReference>
<dbReference type="GO" id="GO:0005737">
    <property type="term" value="C:cytoplasm"/>
    <property type="evidence" value="ECO:0007669"/>
    <property type="project" value="TreeGrafter"/>
</dbReference>
<comment type="pathway">
    <text evidence="1">Amino-acid biosynthesis; L-phenylalanine biosynthesis; phenylpyruvate from prephenate: step 1/1.</text>
</comment>
<dbReference type="InterPro" id="IPR018528">
    <property type="entry name" value="Preph_deHydtase_CS"/>
</dbReference>
<dbReference type="EMBL" id="LNGC01000160">
    <property type="protein sequence ID" value="KYC47127.1"/>
    <property type="molecule type" value="Genomic_DNA"/>
</dbReference>
<accession>A0A150IQ89</accession>
<name>A0A150IQ89_9EURY</name>
<comment type="catalytic activity">
    <reaction evidence="7">
        <text>prephenate + H(+) = 3-phenylpyruvate + CO2 + H2O</text>
        <dbReference type="Rhea" id="RHEA:21648"/>
        <dbReference type="ChEBI" id="CHEBI:15377"/>
        <dbReference type="ChEBI" id="CHEBI:15378"/>
        <dbReference type="ChEBI" id="CHEBI:16526"/>
        <dbReference type="ChEBI" id="CHEBI:18005"/>
        <dbReference type="ChEBI" id="CHEBI:29934"/>
        <dbReference type="EC" id="4.2.1.51"/>
    </reaction>
</comment>
<dbReference type="Pfam" id="PF01842">
    <property type="entry name" value="ACT"/>
    <property type="match status" value="1"/>
</dbReference>
<dbReference type="InterPro" id="IPR002912">
    <property type="entry name" value="ACT_dom"/>
</dbReference>
<evidence type="ECO:0000256" key="7">
    <source>
        <dbReference type="ARBA" id="ARBA00047848"/>
    </source>
</evidence>
<dbReference type="Pfam" id="PF00800">
    <property type="entry name" value="PDT"/>
    <property type="match status" value="1"/>
</dbReference>
<dbReference type="SUPFAM" id="SSF53850">
    <property type="entry name" value="Periplasmic binding protein-like II"/>
    <property type="match status" value="1"/>
</dbReference>
<dbReference type="SUPFAM" id="SSF55021">
    <property type="entry name" value="ACT-like"/>
    <property type="match status" value="1"/>
</dbReference>
<dbReference type="Gene3D" id="3.40.190.10">
    <property type="entry name" value="Periplasmic binding protein-like II"/>
    <property type="match status" value="2"/>
</dbReference>
<reference evidence="10 11" key="1">
    <citation type="journal article" date="2016" name="ISME J.">
        <title>Chasing the elusive Euryarchaeota class WSA2: genomes reveal a uniquely fastidious methyl-reducing methanogen.</title>
        <authorList>
            <person name="Nobu M.K."/>
            <person name="Narihiro T."/>
            <person name="Kuroda K."/>
            <person name="Mei R."/>
            <person name="Liu W.T."/>
        </authorList>
    </citation>
    <scope>NUCLEOTIDE SEQUENCE [LARGE SCALE GENOMIC DNA]</scope>
    <source>
        <strain evidence="10">U1lsi0528_Bin055</strain>
    </source>
</reference>
<evidence type="ECO:0000256" key="3">
    <source>
        <dbReference type="ARBA" id="ARBA00022605"/>
    </source>
</evidence>
<dbReference type="GO" id="GO:0009094">
    <property type="term" value="P:L-phenylalanine biosynthetic process"/>
    <property type="evidence" value="ECO:0007669"/>
    <property type="project" value="UniProtKB-KW"/>
</dbReference>
<evidence type="ECO:0000256" key="5">
    <source>
        <dbReference type="ARBA" id="ARBA00023222"/>
    </source>
</evidence>
<gene>
    <name evidence="10" type="primary">pheA</name>
    <name evidence="10" type="ORF">AMQ22_02003</name>
</gene>
<dbReference type="EC" id="4.2.1.51" evidence="2"/>
<evidence type="ECO:0000256" key="6">
    <source>
        <dbReference type="ARBA" id="ARBA00023239"/>
    </source>
</evidence>
<evidence type="ECO:0000259" key="9">
    <source>
        <dbReference type="PROSITE" id="PS51671"/>
    </source>
</evidence>
<keyword evidence="3" id="KW-0028">Amino-acid biosynthesis</keyword>
<evidence type="ECO:0000313" key="11">
    <source>
        <dbReference type="Proteomes" id="UP000075398"/>
    </source>
</evidence>
<dbReference type="PATRIC" id="fig|1705409.3.peg.2130"/>
<protein>
    <recommendedName>
        <fullName evidence="2">prephenate dehydratase</fullName>
        <ecNumber evidence="2">4.2.1.51</ecNumber>
    </recommendedName>
</protein>
<evidence type="ECO:0000313" key="10">
    <source>
        <dbReference type="EMBL" id="KYC47127.1"/>
    </source>
</evidence>
<dbReference type="Proteomes" id="UP000075398">
    <property type="component" value="Unassembled WGS sequence"/>
</dbReference>
<dbReference type="CDD" id="cd13630">
    <property type="entry name" value="PBP2_PDT_1"/>
    <property type="match status" value="1"/>
</dbReference>
<dbReference type="PROSITE" id="PS51671">
    <property type="entry name" value="ACT"/>
    <property type="match status" value="1"/>
</dbReference>
<comment type="caution">
    <text evidence="10">The sequence shown here is derived from an EMBL/GenBank/DDBJ whole genome shotgun (WGS) entry which is preliminary data.</text>
</comment>
<dbReference type="PANTHER" id="PTHR21022:SF19">
    <property type="entry name" value="PREPHENATE DEHYDRATASE-RELATED"/>
    <property type="match status" value="1"/>
</dbReference>
<keyword evidence="5" id="KW-0584">Phenylalanine biosynthesis</keyword>
<evidence type="ECO:0000256" key="1">
    <source>
        <dbReference type="ARBA" id="ARBA00004741"/>
    </source>
</evidence>
<dbReference type="PROSITE" id="PS00858">
    <property type="entry name" value="PREPHENATE_DEHYDR_2"/>
    <property type="match status" value="1"/>
</dbReference>
<dbReference type="InterPro" id="IPR045865">
    <property type="entry name" value="ACT-like_dom_sf"/>
</dbReference>
<keyword evidence="6 10" id="KW-0456">Lyase</keyword>
<sequence length="268" mass="30239">MKVSTLGPKGTFCHETSLLLGADEILFKRSIWEVFNAVQKSECEGGVVPVENSLVGGVSQTLDSLIEFDLKINKEYLLPIQHNLACWGELEDIEVLYSHNLTLSQCEKFVRNYLPKVEIHETSSNAISAVELSNRKDNRYAALVSEFAADLYKLKLLKKDVQDEKLNFTRFFVVGNQSTLPTGKDRTSIVVSPSVNRPGVLYSVIKPFYDAGIDLTKIESRPSKKRMGEYIFFIDFKGHTKDKKINLTLKELSSIFSVKVLGSYPRAY</sequence>
<feature type="domain" description="Prephenate dehydratase" evidence="8">
    <location>
        <begin position="2"/>
        <end position="176"/>
    </location>
</feature>